<proteinExistence type="predicted"/>
<protein>
    <submittedName>
        <fullName evidence="1">Trehalose-6-phosphate phosphatase3</fullName>
    </submittedName>
</protein>
<accession>A0A1D6F222</accession>
<organism evidence="1">
    <name type="scientific">Zea mays</name>
    <name type="common">Maize</name>
    <dbReference type="NCBI Taxonomy" id="4577"/>
    <lineage>
        <taxon>Eukaryota</taxon>
        <taxon>Viridiplantae</taxon>
        <taxon>Streptophyta</taxon>
        <taxon>Embryophyta</taxon>
        <taxon>Tracheophyta</taxon>
        <taxon>Spermatophyta</taxon>
        <taxon>Magnoliopsida</taxon>
        <taxon>Liliopsida</taxon>
        <taxon>Poales</taxon>
        <taxon>Poaceae</taxon>
        <taxon>PACMAD clade</taxon>
        <taxon>Panicoideae</taxon>
        <taxon>Andropogonodae</taxon>
        <taxon>Andropogoneae</taxon>
        <taxon>Tripsacinae</taxon>
        <taxon>Zea</taxon>
    </lineage>
</organism>
<dbReference type="AlphaFoldDB" id="A0A1D6F222"/>
<gene>
    <name evidence="1" type="ORF">ZEAMMB73_Zm00001d006913</name>
</gene>
<sequence length="16" mass="1753">MLCSGLRRTHARTHGG</sequence>
<dbReference type="EMBL" id="CM007648">
    <property type="protein sequence ID" value="ONM25481.1"/>
    <property type="molecule type" value="Genomic_DNA"/>
</dbReference>
<reference evidence="1" key="1">
    <citation type="submission" date="2015-12" db="EMBL/GenBank/DDBJ databases">
        <title>Update maize B73 reference genome by single molecule sequencing technologies.</title>
        <authorList>
            <consortium name="Maize Genome Sequencing Project"/>
            <person name="Ware D."/>
        </authorList>
    </citation>
    <scope>NUCLEOTIDE SEQUENCE [LARGE SCALE GENOMIC DNA]</scope>
    <source>
        <tissue evidence="1">Seedling</tissue>
    </source>
</reference>
<name>A0A1D6F222_MAIZE</name>
<evidence type="ECO:0000313" key="1">
    <source>
        <dbReference type="EMBL" id="ONM25481.1"/>
    </source>
</evidence>